<feature type="compositionally biased region" description="Low complexity" evidence="5">
    <location>
        <begin position="742"/>
        <end position="756"/>
    </location>
</feature>
<comment type="similarity">
    <text evidence="2">Belongs to the DCP1 family.</text>
</comment>
<name>A0AAD6ZI16_9AGAR</name>
<dbReference type="PANTHER" id="PTHR16290:SF0">
    <property type="entry name" value="DECAPPING PROTEIN 1, ISOFORM A"/>
    <property type="match status" value="1"/>
</dbReference>
<feature type="region of interest" description="Disordered" evidence="5">
    <location>
        <begin position="671"/>
        <end position="718"/>
    </location>
</feature>
<feature type="compositionally biased region" description="Polar residues" evidence="5">
    <location>
        <begin position="19"/>
        <end position="29"/>
    </location>
</feature>
<dbReference type="GO" id="GO:0003729">
    <property type="term" value="F:mRNA binding"/>
    <property type="evidence" value="ECO:0007669"/>
    <property type="project" value="TreeGrafter"/>
</dbReference>
<dbReference type="CDD" id="cd09804">
    <property type="entry name" value="Dcp1"/>
    <property type="match status" value="1"/>
</dbReference>
<keyword evidence="4" id="KW-0507">mRNA processing</keyword>
<feature type="compositionally biased region" description="Basic and acidic residues" evidence="5">
    <location>
        <begin position="682"/>
        <end position="691"/>
    </location>
</feature>
<dbReference type="SUPFAM" id="SSF50729">
    <property type="entry name" value="PH domain-like"/>
    <property type="match status" value="1"/>
</dbReference>
<dbReference type="GO" id="GO:0000290">
    <property type="term" value="P:deadenylation-dependent decapping of nuclear-transcribed mRNA"/>
    <property type="evidence" value="ECO:0007669"/>
    <property type="project" value="InterPro"/>
</dbReference>
<feature type="compositionally biased region" description="Basic and acidic residues" evidence="5">
    <location>
        <begin position="701"/>
        <end position="714"/>
    </location>
</feature>
<dbReference type="GO" id="GO:0008047">
    <property type="term" value="F:enzyme activator activity"/>
    <property type="evidence" value="ECO:0007669"/>
    <property type="project" value="InterPro"/>
</dbReference>
<dbReference type="GO" id="GO:0006397">
    <property type="term" value="P:mRNA processing"/>
    <property type="evidence" value="ECO:0007669"/>
    <property type="project" value="UniProtKB-KW"/>
</dbReference>
<feature type="compositionally biased region" description="Low complexity" evidence="5">
    <location>
        <begin position="358"/>
        <end position="393"/>
    </location>
</feature>
<comment type="subcellular location">
    <subcellularLocation>
        <location evidence="1">Cytoplasm</location>
    </subcellularLocation>
</comment>
<feature type="region of interest" description="Disordered" evidence="5">
    <location>
        <begin position="414"/>
        <end position="619"/>
    </location>
</feature>
<dbReference type="Pfam" id="PF06058">
    <property type="entry name" value="DCP1"/>
    <property type="match status" value="1"/>
</dbReference>
<dbReference type="EMBL" id="JARIHO010000048">
    <property type="protein sequence ID" value="KAJ7322875.1"/>
    <property type="molecule type" value="Genomic_DNA"/>
</dbReference>
<gene>
    <name evidence="6" type="ORF">DFH08DRAFT_941620</name>
</gene>
<evidence type="ECO:0000256" key="2">
    <source>
        <dbReference type="ARBA" id="ARBA00008778"/>
    </source>
</evidence>
<feature type="region of interest" description="Disordered" evidence="5">
    <location>
        <begin position="1"/>
        <end position="33"/>
    </location>
</feature>
<dbReference type="PANTHER" id="PTHR16290">
    <property type="entry name" value="TRANSCRIPTION FACTOR SMIF DECAPPING ENZYME DCP1"/>
    <property type="match status" value="1"/>
</dbReference>
<dbReference type="AlphaFoldDB" id="A0AAD6ZI16"/>
<accession>A0AAD6ZI16</accession>
<organism evidence="6 7">
    <name type="scientific">Mycena albidolilacea</name>
    <dbReference type="NCBI Taxonomy" id="1033008"/>
    <lineage>
        <taxon>Eukaryota</taxon>
        <taxon>Fungi</taxon>
        <taxon>Dikarya</taxon>
        <taxon>Basidiomycota</taxon>
        <taxon>Agaricomycotina</taxon>
        <taxon>Agaricomycetes</taxon>
        <taxon>Agaricomycetidae</taxon>
        <taxon>Agaricales</taxon>
        <taxon>Marasmiineae</taxon>
        <taxon>Mycenaceae</taxon>
        <taxon>Mycena</taxon>
    </lineage>
</organism>
<keyword evidence="3" id="KW-0963">Cytoplasm</keyword>
<feature type="compositionally biased region" description="Acidic residues" evidence="5">
    <location>
        <begin position="442"/>
        <end position="458"/>
    </location>
</feature>
<feature type="compositionally biased region" description="Low complexity" evidence="5">
    <location>
        <begin position="671"/>
        <end position="681"/>
    </location>
</feature>
<feature type="compositionally biased region" description="Low complexity" evidence="5">
    <location>
        <begin position="474"/>
        <end position="500"/>
    </location>
</feature>
<dbReference type="InterPro" id="IPR011993">
    <property type="entry name" value="PH-like_dom_sf"/>
</dbReference>
<feature type="region of interest" description="Disordered" evidence="5">
    <location>
        <begin position="736"/>
        <end position="760"/>
    </location>
</feature>
<evidence type="ECO:0000256" key="4">
    <source>
        <dbReference type="ARBA" id="ARBA00022664"/>
    </source>
</evidence>
<feature type="compositionally biased region" description="Low complexity" evidence="5">
    <location>
        <begin position="520"/>
        <end position="532"/>
    </location>
</feature>
<dbReference type="GO" id="GO:0031087">
    <property type="term" value="P:deadenylation-independent decapping of nuclear-transcribed mRNA"/>
    <property type="evidence" value="ECO:0007669"/>
    <property type="project" value="TreeGrafter"/>
</dbReference>
<feature type="compositionally biased region" description="Low complexity" evidence="5">
    <location>
        <begin position="414"/>
        <end position="431"/>
    </location>
</feature>
<evidence type="ECO:0000313" key="6">
    <source>
        <dbReference type="EMBL" id="KAJ7322875.1"/>
    </source>
</evidence>
<feature type="region of interest" description="Disordered" evidence="5">
    <location>
        <begin position="322"/>
        <end position="345"/>
    </location>
</feature>
<keyword evidence="7" id="KW-1185">Reference proteome</keyword>
<reference evidence="6" key="1">
    <citation type="submission" date="2023-03" db="EMBL/GenBank/DDBJ databases">
        <title>Massive genome expansion in bonnet fungi (Mycena s.s.) driven by repeated elements and novel gene families across ecological guilds.</title>
        <authorList>
            <consortium name="Lawrence Berkeley National Laboratory"/>
            <person name="Harder C.B."/>
            <person name="Miyauchi S."/>
            <person name="Viragh M."/>
            <person name="Kuo A."/>
            <person name="Thoen E."/>
            <person name="Andreopoulos B."/>
            <person name="Lu D."/>
            <person name="Skrede I."/>
            <person name="Drula E."/>
            <person name="Henrissat B."/>
            <person name="Morin E."/>
            <person name="Kohler A."/>
            <person name="Barry K."/>
            <person name="LaButti K."/>
            <person name="Morin E."/>
            <person name="Salamov A."/>
            <person name="Lipzen A."/>
            <person name="Mereny Z."/>
            <person name="Hegedus B."/>
            <person name="Baldrian P."/>
            <person name="Stursova M."/>
            <person name="Weitz H."/>
            <person name="Taylor A."/>
            <person name="Grigoriev I.V."/>
            <person name="Nagy L.G."/>
            <person name="Martin F."/>
            <person name="Kauserud H."/>
        </authorList>
    </citation>
    <scope>NUCLEOTIDE SEQUENCE</scope>
    <source>
        <strain evidence="6">CBHHK002</strain>
    </source>
</reference>
<evidence type="ECO:0000256" key="1">
    <source>
        <dbReference type="ARBA" id="ARBA00004496"/>
    </source>
</evidence>
<proteinExistence type="inferred from homology"/>
<feature type="compositionally biased region" description="Acidic residues" evidence="5">
    <location>
        <begin position="610"/>
        <end position="619"/>
    </location>
</feature>
<dbReference type="Gene3D" id="2.30.29.30">
    <property type="entry name" value="Pleckstrin-homology domain (PH domain)/Phosphotyrosine-binding domain (PTB)"/>
    <property type="match status" value="1"/>
</dbReference>
<feature type="region of interest" description="Disordered" evidence="5">
    <location>
        <begin position="358"/>
        <end position="398"/>
    </location>
</feature>
<protein>
    <submittedName>
        <fullName evidence="6">Uncharacterized protein</fullName>
    </submittedName>
</protein>
<comment type="caution">
    <text evidence="6">The sequence shown here is derived from an EMBL/GenBank/DDBJ whole genome shotgun (WGS) entry which is preliminary data.</text>
</comment>
<feature type="compositionally biased region" description="Polar residues" evidence="5">
    <location>
        <begin position="333"/>
        <end position="344"/>
    </location>
</feature>
<dbReference type="Proteomes" id="UP001218218">
    <property type="component" value="Unassembled WGS sequence"/>
</dbReference>
<feature type="compositionally biased region" description="Low complexity" evidence="5">
    <location>
        <begin position="584"/>
        <end position="603"/>
    </location>
</feature>
<sequence length="867" mass="90733">MSRRRPTHDSPKQQRHRAQQSTEQQQPNLGMSPEARYAHNLKVLRRRDPSIIKIFDQFSHVCVYHHNGITWEKNGYEGSMFLYESDSYPPYGFYILNRMGMDDYIQRLYPEDVSGPHGTYLMLRSYPAFATRRVTAVLASHDEPPPKFADAWACPDLDNPDLDKGEGHTVGLWMFPTDAREPMIDVMVRLHSYVKQNVPYPDQFQYGPNRPPPPNPHLRTTSPSPPPPHQSHVNPTSSAPNAPTAGGAGESDSAFPTGSATELDQLFARMRTTSSSAVTPTTPALRATTVPPASAGARPTLTTRPSSTVTVASLFAALGGGGGGADTRANEAVSKSPTSPTRSGSGIALLDTIFASASAASTPASTPASAPRTRTRTTNIHSPTPSTSTSISNRAPPQVLNHDVITSLLGLPRAGSAASAGSGYSNSSVSGRHTTSSREGDNEYEEEGGDGEALEDPGSEGSTVLDEEEEEGEAQAAGRGSGSGRPLLGLGGPTPRAGTRSLPVVNGTGAQVNGHGSGSGNNSKNGNGKASGDVTPRAPVPGNGIAHGQKRAASVPVPPPMSQSSSTGTVRPHGAAPQPHPKSHPQSPAAAAAAGRTPFAASAELWPTAGDDDDADGDGEIVELDFADTRALSDPEALREVMQRRRGKQASVPVTRHEENAAVALIGGAHASASANGAASRGEGEKVGERRGKGKKKGKRERAAERAAEAEVQRGLEAARLGGMLLDSAAGRGRVGLGGVDGEASPSSSRDASASPDPERAHRGVFGEVQVQQVQQVQARPAIVNGHGHGPSSPAVRAPPPAATALDATQARAAMLSALTRPRPGAGEARGRLPMEKNAFMREVLTLIHTDKGFVDALWQDYVARVD</sequence>
<dbReference type="InterPro" id="IPR010334">
    <property type="entry name" value="Dcp1"/>
</dbReference>
<evidence type="ECO:0000256" key="5">
    <source>
        <dbReference type="SAM" id="MobiDB-lite"/>
    </source>
</evidence>
<evidence type="ECO:0000313" key="7">
    <source>
        <dbReference type="Proteomes" id="UP001218218"/>
    </source>
</evidence>
<dbReference type="GO" id="GO:0000932">
    <property type="term" value="C:P-body"/>
    <property type="evidence" value="ECO:0007669"/>
    <property type="project" value="TreeGrafter"/>
</dbReference>
<feature type="region of interest" description="Disordered" evidence="5">
    <location>
        <begin position="200"/>
        <end position="258"/>
    </location>
</feature>
<evidence type="ECO:0000256" key="3">
    <source>
        <dbReference type="ARBA" id="ARBA00022490"/>
    </source>
</evidence>